<feature type="signal peptide" evidence="1">
    <location>
        <begin position="1"/>
        <end position="16"/>
    </location>
</feature>
<gene>
    <name evidence="2" type="ORF">CCAE0312_LOCUS4924</name>
</gene>
<keyword evidence="1" id="KW-0732">Signal</keyword>
<dbReference type="AlphaFoldDB" id="A0A7S1XEG1"/>
<dbReference type="EMBL" id="HBGH01008981">
    <property type="protein sequence ID" value="CAD9232839.1"/>
    <property type="molecule type" value="Transcribed_RNA"/>
</dbReference>
<accession>A0A7S1XEG1</accession>
<evidence type="ECO:0000256" key="1">
    <source>
        <dbReference type="SAM" id="SignalP"/>
    </source>
</evidence>
<evidence type="ECO:0000313" key="2">
    <source>
        <dbReference type="EMBL" id="CAD9232839.1"/>
    </source>
</evidence>
<sequence length="176" mass="18379">MKGLVLVAVLVAVVVAVPQTVKVQGRSFTFARCKGLLTGQRLCGGNRPVGGRVEFALLGGTGFVFNGAGPGASMVGSTVFVCFKNGTRTATGGEFLLTSKTTSGPMPVQSRQFQLEAAQSSSTGAVKCVFSVKNIVSGLPSIGKGTGRKFWVFARGPDAWPSYHGFTNRGIKMLPF</sequence>
<proteinExistence type="predicted"/>
<protein>
    <submittedName>
        <fullName evidence="2">Uncharacterized protein</fullName>
    </submittedName>
</protein>
<reference evidence="2" key="1">
    <citation type="submission" date="2021-01" db="EMBL/GenBank/DDBJ databases">
        <authorList>
            <person name="Corre E."/>
            <person name="Pelletier E."/>
            <person name="Niang G."/>
            <person name="Scheremetjew M."/>
            <person name="Finn R."/>
            <person name="Kale V."/>
            <person name="Holt S."/>
            <person name="Cochrane G."/>
            <person name="Meng A."/>
            <person name="Brown T."/>
            <person name="Cohen L."/>
        </authorList>
    </citation>
    <scope>NUCLEOTIDE SEQUENCE</scope>
    <source>
        <strain evidence="2">SAG 36.94</strain>
    </source>
</reference>
<name>A0A7S1XEG1_9RHOD</name>
<feature type="chain" id="PRO_5031510366" evidence="1">
    <location>
        <begin position="17"/>
        <end position="176"/>
    </location>
</feature>
<organism evidence="2">
    <name type="scientific">Compsopogon caeruleus</name>
    <dbReference type="NCBI Taxonomy" id="31354"/>
    <lineage>
        <taxon>Eukaryota</taxon>
        <taxon>Rhodophyta</taxon>
        <taxon>Compsopogonophyceae</taxon>
        <taxon>Compsopogonales</taxon>
        <taxon>Compsopogonaceae</taxon>
        <taxon>Compsopogon</taxon>
    </lineage>
</organism>